<keyword evidence="1" id="KW-0808">Transferase</keyword>
<keyword evidence="1" id="KW-0012">Acyltransferase</keyword>
<dbReference type="GO" id="GO:0061630">
    <property type="term" value="F:ubiquitin protein ligase activity"/>
    <property type="evidence" value="ECO:0007669"/>
    <property type="project" value="UniProtKB-EC"/>
</dbReference>
<dbReference type="EC" id="2.3.2.27" evidence="1"/>
<accession>A0A8S3RI21</accession>
<dbReference type="GO" id="GO:0016887">
    <property type="term" value="F:ATP hydrolysis activity"/>
    <property type="evidence" value="ECO:0007669"/>
    <property type="project" value="InterPro"/>
</dbReference>
<protein>
    <submittedName>
        <fullName evidence="1">RNF213</fullName>
        <ecNumber evidence="1">2.3.2.27</ecNumber>
    </submittedName>
</protein>
<dbReference type="PANTHER" id="PTHR22605:SF1">
    <property type="entry name" value="RZ-TYPE DOMAIN-CONTAINING PROTEIN"/>
    <property type="match status" value="1"/>
</dbReference>
<dbReference type="OrthoDB" id="2400221at2759"/>
<dbReference type="Proteomes" id="UP000683360">
    <property type="component" value="Unassembled WGS sequence"/>
</dbReference>
<dbReference type="PANTHER" id="PTHR22605">
    <property type="entry name" value="RZ-TYPE DOMAIN-CONTAINING PROTEIN"/>
    <property type="match status" value="1"/>
</dbReference>
<keyword evidence="2" id="KW-1185">Reference proteome</keyword>
<dbReference type="EMBL" id="CAJPWZ010001090">
    <property type="protein sequence ID" value="CAG2207746.1"/>
    <property type="molecule type" value="Genomic_DNA"/>
</dbReference>
<dbReference type="InterPro" id="IPR031248">
    <property type="entry name" value="RNF213"/>
</dbReference>
<comment type="caution">
    <text evidence="1">The sequence shown here is derived from an EMBL/GenBank/DDBJ whole genome shotgun (WGS) entry which is preliminary data.</text>
</comment>
<gene>
    <name evidence="1" type="ORF">MEDL_22005</name>
</gene>
<name>A0A8S3RI21_MYTED</name>
<evidence type="ECO:0000313" key="2">
    <source>
        <dbReference type="Proteomes" id="UP000683360"/>
    </source>
</evidence>
<organism evidence="1 2">
    <name type="scientific">Mytilus edulis</name>
    <name type="common">Blue mussel</name>
    <dbReference type="NCBI Taxonomy" id="6550"/>
    <lineage>
        <taxon>Eukaryota</taxon>
        <taxon>Metazoa</taxon>
        <taxon>Spiralia</taxon>
        <taxon>Lophotrochozoa</taxon>
        <taxon>Mollusca</taxon>
        <taxon>Bivalvia</taxon>
        <taxon>Autobranchia</taxon>
        <taxon>Pteriomorphia</taxon>
        <taxon>Mytilida</taxon>
        <taxon>Mytiloidea</taxon>
        <taxon>Mytilidae</taxon>
        <taxon>Mytilinae</taxon>
        <taxon>Mytilus</taxon>
    </lineage>
</organism>
<reference evidence="1" key="1">
    <citation type="submission" date="2021-03" db="EMBL/GenBank/DDBJ databases">
        <authorList>
            <person name="Bekaert M."/>
        </authorList>
    </citation>
    <scope>NUCLEOTIDE SEQUENCE</scope>
</reference>
<evidence type="ECO:0000313" key="1">
    <source>
        <dbReference type="EMBL" id="CAG2207746.1"/>
    </source>
</evidence>
<proteinExistence type="predicted"/>
<sequence>MSLLPKDIQGNISPLCSAHSSVKYIFLQMPKMDSDGTFFCRAVCENLRYIINTIAEENPREAVLQLESVMKDSGLPIHVGLHLQQQNLCLEDIKWILQELTINDNNAVFYCYLIYLLVADLSILYNDKVVDIKSAHTIFKAFTNISRKDIPSHCLQKAANVMQYVCIVLYKDEASLLLLFSFTYGFFGDRVFLDILENNFTGGKKVLDIYVPTTKFNCSEFIELLYNHALASKRATQLVKQIFRHLPTIQQIDFLEKNKKYDLHKELYGAMELSLSHKIIRKMSLSGKKGDLNEVIRLWKKSGALCVHCPKPNLALPENSIVDALEVEEKMMSYKGVNHLFDVLKEGILFQSSEQQLKLLKLLSRSKNNDLQQLFFDLLNLKKHIPLNEDKMCPIIATCFSNILQHFKTKPSNEKEKVFAYYFHYNRIIGTVYVTKHGTIQRKLEDIILGVLRKCTLRTMILAIPDIEAAQSFVDIYQKHINKILLEYYKMESLNKIINDICGPSKLTVETRSVLGVIQTILDKVEISEDESDENVFAKMIDSSKFWIYILTSEGKMADMMKQHTKVKKVETTIKNTIHDINKQSINCRFLLLIKDSLEESKNLLYCMNDETGKLNDLLLESIQNLSNYQLNLRLVDSTFRKLKGLLNKSKQSSLRKSMEYVEGITDDLLNGRIIADGLSSKRSEIQIVQDIADFCKHLENVVVTRVFRNITLQCLENKEAELKQIENATENDVCGKLSESLLFDDPNLGYHDVRFSLKIVEILATDCIRRYKQLWLDFELETDHTLADMEAIFNGVDDMVREIKQAESACMFKMKEDKRQSLIQFSKIPAYRHTMDIIKIAAKAFKLNNHDSIYFETMHIFESLLSESLPGVTLKDIVPVLQQIDSVDSILSEDIKSILQALKQSSAFLDFLQEVVDDDLRNLIDAVEEHSEQYVQESTVSDLIEIKRFLHPILKGNVSEKIGDLFELLQRQIDNIGNNNIPGKIAICSENLHSLKALYRNVANRGERTVEVIENILQKGAFHFSLKSRTCDVAVEYKHLKKTYEHSSADLSDLRSRALLLMNAEDRDKNKPKSIRKGQLEKFVHSVDEALEIAALCLQLKQAGHFNFSRYDEICRRENMKKLKLHLQCQYEEWKSKIQSCRLKYYYLNFLYADQLYQLYYFLREDKRNAIVVTAILRFIDPSMGDLEHMTAIYNNITTSANSDNINVLENIGKTLDKLYSGLHKTSLHFLECQGHTKITDKVQPGIPYITSLAKESPLVIRTLLALYSNTTGLFPQAKQVLFCRRDTTFEEISLLLNRCMHEKCQESSMRSLYSIANIEMLQPQIQFDLHNEIRRLPKEEGYLLCLTCRGHENQPFLDQFSDMLSRPSPLSELVLKQFMVDHWSHVTIVTSDVPGLGKSEFIQRKAIHMKKRSVCVHISGPFNRLSIIEDIIRLRPKKYHVLHLDIGAVSDPAELDLFLFELIVLRHISAGSTAYALSYDYIFIEIANTINDELNNSLPTIKCFQREHLQWMGYQQFACQF</sequence>